<evidence type="ECO:0000313" key="3">
    <source>
        <dbReference type="RefSeq" id="XP_006824170.1"/>
    </source>
</evidence>
<name>A0ABM0MVX9_SACKO</name>
<organism evidence="2 3">
    <name type="scientific">Saccoglossus kowalevskii</name>
    <name type="common">Acorn worm</name>
    <dbReference type="NCBI Taxonomy" id="10224"/>
    <lineage>
        <taxon>Eukaryota</taxon>
        <taxon>Metazoa</taxon>
        <taxon>Hemichordata</taxon>
        <taxon>Enteropneusta</taxon>
        <taxon>Harrimaniidae</taxon>
        <taxon>Saccoglossus</taxon>
    </lineage>
</organism>
<reference evidence="3" key="1">
    <citation type="submission" date="2025-08" db="UniProtKB">
        <authorList>
            <consortium name="RefSeq"/>
        </authorList>
    </citation>
    <scope>IDENTIFICATION</scope>
    <source>
        <tissue evidence="3">Testes</tissue>
    </source>
</reference>
<feature type="region of interest" description="Disordered" evidence="1">
    <location>
        <begin position="37"/>
        <end position="70"/>
    </location>
</feature>
<sequence>MSEQKQELFKKLYKNVTPYRYKCHCVDSHDWNEDTEKGEVNQHDWMTAPETTVTDSPSTKSGATPTYDVDDEEGVFSGLRTVEASVKSDEPLIGDSVSSKSSGTAGNQRIPEEYKKKCDPSISFGDIRAALTYFSSSSDPILPGDEKLLKFGYKFIKNVTERGGEQIWSNAKLAMYGKNVTVILKSGDETNKFEIALDEKDNPIDHCPERGLRLQFWDGLPMSS</sequence>
<feature type="compositionally biased region" description="Polar residues" evidence="1">
    <location>
        <begin position="49"/>
        <end position="64"/>
    </location>
</feature>
<feature type="region of interest" description="Disordered" evidence="1">
    <location>
        <begin position="92"/>
        <end position="111"/>
    </location>
</feature>
<evidence type="ECO:0000256" key="1">
    <source>
        <dbReference type="SAM" id="MobiDB-lite"/>
    </source>
</evidence>
<accession>A0ABM0MVX9</accession>
<dbReference type="GeneID" id="102810409"/>
<dbReference type="RefSeq" id="XP_006824170.1">
    <property type="nucleotide sequence ID" value="XM_006824107.1"/>
</dbReference>
<dbReference type="Proteomes" id="UP000694865">
    <property type="component" value="Unplaced"/>
</dbReference>
<protein>
    <submittedName>
        <fullName evidence="3">Uncharacterized protein LOC102810409</fullName>
    </submittedName>
</protein>
<feature type="compositionally biased region" description="Polar residues" evidence="1">
    <location>
        <begin position="96"/>
        <end position="107"/>
    </location>
</feature>
<proteinExistence type="predicted"/>
<gene>
    <name evidence="3" type="primary">LOC102810409</name>
</gene>
<keyword evidence="2" id="KW-1185">Reference proteome</keyword>
<evidence type="ECO:0000313" key="2">
    <source>
        <dbReference type="Proteomes" id="UP000694865"/>
    </source>
</evidence>